<feature type="region of interest" description="Disordered" evidence="1">
    <location>
        <begin position="1"/>
        <end position="31"/>
    </location>
</feature>
<organism evidence="3 4">
    <name type="scientific">Paractinoplanes toevensis</name>
    <dbReference type="NCBI Taxonomy" id="571911"/>
    <lineage>
        <taxon>Bacteria</taxon>
        <taxon>Bacillati</taxon>
        <taxon>Actinomycetota</taxon>
        <taxon>Actinomycetes</taxon>
        <taxon>Micromonosporales</taxon>
        <taxon>Micromonosporaceae</taxon>
        <taxon>Paractinoplanes</taxon>
    </lineage>
</organism>
<dbReference type="Proteomes" id="UP000677082">
    <property type="component" value="Unassembled WGS sequence"/>
</dbReference>
<dbReference type="EMBL" id="BOQN01000076">
    <property type="protein sequence ID" value="GIM94222.1"/>
    <property type="molecule type" value="Genomic_DNA"/>
</dbReference>
<feature type="compositionally biased region" description="Basic and acidic residues" evidence="1">
    <location>
        <begin position="12"/>
        <end position="26"/>
    </location>
</feature>
<dbReference type="Pfam" id="PF13699">
    <property type="entry name" value="eCIS_core"/>
    <property type="match status" value="1"/>
</dbReference>
<name>A0A919TF68_9ACTN</name>
<evidence type="ECO:0000259" key="2">
    <source>
        <dbReference type="Pfam" id="PF13699"/>
    </source>
</evidence>
<comment type="caution">
    <text evidence="3">The sequence shown here is derived from an EMBL/GenBank/DDBJ whole genome shotgun (WGS) entry which is preliminary data.</text>
</comment>
<protein>
    <recommendedName>
        <fullName evidence="2">eCIS core domain-containing protein</fullName>
    </recommendedName>
</protein>
<feature type="domain" description="eCIS core" evidence="2">
    <location>
        <begin position="129"/>
        <end position="201"/>
    </location>
</feature>
<evidence type="ECO:0000313" key="3">
    <source>
        <dbReference type="EMBL" id="GIM94222.1"/>
    </source>
</evidence>
<dbReference type="Gene3D" id="1.20.120.20">
    <property type="entry name" value="Apolipoprotein"/>
    <property type="match status" value="1"/>
</dbReference>
<dbReference type="InterPro" id="IPR025295">
    <property type="entry name" value="eCIS_core_dom"/>
</dbReference>
<sequence length="1230" mass="130808">MSSGFAGAVRRPGTEVRDAAPREPAARKAAGAHWPAWVQRCGIGSTCGCGPEEKQAGIERDLQQYGVQRHPVTVGPLDDPYERQAADVASAVGGGGRVPVRRAPQAAAGTPGGHALGHLVDAPPAGRPVAGHVLAAVEPMLGQDLSGVRVHADEASNSAARDIGAKAFTHGNHIFLGAGQSDLDVPLMAHELTHTVQQGGGPAPEAVQRLPSLDDIADAASAVGGGIADAASAVGEGVVDAASAVGEGVVDAASAVGDAAVSAADAVAGAGQAAWDSVAGAIGDVVSLGDGGLVITPPDLCLGPFTTGFDLPPISGDLMVPVASLSFGPVSLDGSIGVTGAIEPKVELQLGPVCLTGVRIVVDPLGESSTSGTISAAVAGSLGAEVRAGLRGELELTVIVPIEGIPVPITVPLVALEGGAAGLLRGIVGGKFTAGGKLGGGWGHGITLDQQERVDLGIGADLFLGAYGQLDLFGKKICRLYWEPYAWHGDLGTTFGLDLGIDVGLTHRPRITPKLHPPERLDKPFQEIGLALSRGGFRDDCPIIDKLCDFLRTRNLLPSRRGGRWDWTGDFGPGPRLPGPLEVYPVDPRRASRAKCRGACGKNCNACSEPRTHRVTDPATGDVWEYTIFTVGGTHNGCREHDAAFDWAAQEHDETGPLDILMPWHMAANVECLCNNLAGNCLAWIAGLPPHDGTMNFADMARVVAHGNAGDIDNLSEEELLDRCAKGLLPPDVCKPLEDDMISRFGNRRRNLGLDPDKDPKTLMRPDDAPILEAFRRLYNRLDSWSIVIRTKHPDLEPEFRGFDLEIKRDVWLKRLKAAGKTYKEQFRDLREGDTGKAADAYHAEVLGGIATEIDTLNREIAAWYARKTGSTETVDEIMERVHVTGTELWREEWRQAILQVNRILALLWPPARTRLLLFVGQQRSANPGVDLGGEVGQLDYIGSLATGFKGPPKQQIRFNPQKFDVDANLEAPPLAKFALFRNPTLVPDRGRIFGRVTTIEPLHRFTGDADAQFRSKVKGYDASDPFDVALTDVPELPTQTRERLATERMFELRTTLDAAAYQRLIDEVDAGGYLEPDGTVRKDLSEAEFAALSAILDGPGQGPGSSHLLNRQDLIDELARNGVKHNPEDILEIGKDPSGKIIFLEKGNSRAGLQHILERHAQDFANVGVPADKVGRLVFEAVVSGQVVGTTGRTRPRPVYEVVFEGQTYRVTVTVAVNGFIVGANPVGS</sequence>
<keyword evidence="4" id="KW-1185">Reference proteome</keyword>
<dbReference type="AlphaFoldDB" id="A0A919TF68"/>
<reference evidence="3 4" key="1">
    <citation type="submission" date="2021-03" db="EMBL/GenBank/DDBJ databases">
        <title>Whole genome shotgun sequence of Actinoplanes toevensis NBRC 105298.</title>
        <authorList>
            <person name="Komaki H."/>
            <person name="Tamura T."/>
        </authorList>
    </citation>
    <scope>NUCLEOTIDE SEQUENCE [LARGE SCALE GENOMIC DNA]</scope>
    <source>
        <strain evidence="3 4">NBRC 105298</strain>
    </source>
</reference>
<evidence type="ECO:0000313" key="4">
    <source>
        <dbReference type="Proteomes" id="UP000677082"/>
    </source>
</evidence>
<evidence type="ECO:0000256" key="1">
    <source>
        <dbReference type="SAM" id="MobiDB-lite"/>
    </source>
</evidence>
<gene>
    <name evidence="3" type="ORF">Ato02nite_060150</name>
</gene>
<dbReference type="RefSeq" id="WP_213010003.1">
    <property type="nucleotide sequence ID" value="NZ_BOQN01000076.1"/>
</dbReference>
<proteinExistence type="predicted"/>
<accession>A0A919TF68</accession>